<dbReference type="SUPFAM" id="SSF53474">
    <property type="entry name" value="alpha/beta-Hydrolases"/>
    <property type="match status" value="1"/>
</dbReference>
<dbReference type="Gene3D" id="3.40.50.1820">
    <property type="entry name" value="alpha/beta hydrolase"/>
    <property type="match status" value="1"/>
</dbReference>
<dbReference type="EMBL" id="OU963862">
    <property type="protein sequence ID" value="CAH0381221.1"/>
    <property type="molecule type" value="Genomic_DNA"/>
</dbReference>
<proteinExistence type="predicted"/>
<dbReference type="Pfam" id="PF00135">
    <property type="entry name" value="COesterase"/>
    <property type="match status" value="1"/>
</dbReference>
<protein>
    <recommendedName>
        <fullName evidence="2">Carboxylesterase type B domain-containing protein</fullName>
    </recommendedName>
</protein>
<dbReference type="InterPro" id="IPR002018">
    <property type="entry name" value="CarbesteraseB"/>
</dbReference>
<dbReference type="InterPro" id="IPR029058">
    <property type="entry name" value="AB_hydrolase_fold"/>
</dbReference>
<accession>A0A9P0EYJ9</accession>
<sequence>MGNKRSDRHTEVDPDFYLNKDMVLVALNYRIGALGFLSTGDLVLPGNWGLKDIIFSLKWLQENISSFGGDKNAVTILGNSKGGAAVQLLLYNEPAVNAGLFRNAFSSDGVLDDVGSVFPIKNMTIPSKRLAELLGCPSEPSRALMKCMQTKPFREIVRNQDRVRLNPGVPPRIVTQWGPVEESPLAEDAAVYPDLDNPSFQPTLPWVQGVSLSSGSSYLSRIFDDRSLMDRLEQNPREILPLLLQLNFKFCQRDIPAVINAIIDYFIGDRPVDRKSERQLARLFTCWYYFMGARQAALRYSGPLWFFENIYNQSVTFNDLSMAGIKEEPTDPDFTLNSQRERMQFPNRTFSRQDLENIDKVIDIIYSFMLYGDPSTGSAIQWDRARLPLQLNYLQMGDVYTQEPDFLPECVKFLENLKTKYPAHGLVEPQNC</sequence>
<gene>
    <name evidence="3" type="ORF">BEMITA_LOCUS891</name>
</gene>
<feature type="domain" description="Carboxylesterase type B" evidence="2">
    <location>
        <begin position="10"/>
        <end position="398"/>
    </location>
</feature>
<evidence type="ECO:0000313" key="3">
    <source>
        <dbReference type="EMBL" id="CAH0381221.1"/>
    </source>
</evidence>
<dbReference type="AlphaFoldDB" id="A0A9P0EYJ9"/>
<dbReference type="Proteomes" id="UP001152759">
    <property type="component" value="Chromosome 1"/>
</dbReference>
<organism evidence="3 4">
    <name type="scientific">Bemisia tabaci</name>
    <name type="common">Sweetpotato whitefly</name>
    <name type="synonym">Aleurodes tabaci</name>
    <dbReference type="NCBI Taxonomy" id="7038"/>
    <lineage>
        <taxon>Eukaryota</taxon>
        <taxon>Metazoa</taxon>
        <taxon>Ecdysozoa</taxon>
        <taxon>Arthropoda</taxon>
        <taxon>Hexapoda</taxon>
        <taxon>Insecta</taxon>
        <taxon>Pterygota</taxon>
        <taxon>Neoptera</taxon>
        <taxon>Paraneoptera</taxon>
        <taxon>Hemiptera</taxon>
        <taxon>Sternorrhyncha</taxon>
        <taxon>Aleyrodoidea</taxon>
        <taxon>Aleyrodidae</taxon>
        <taxon>Aleyrodinae</taxon>
        <taxon>Bemisia</taxon>
    </lineage>
</organism>
<dbReference type="PANTHER" id="PTHR11559">
    <property type="entry name" value="CARBOXYLESTERASE"/>
    <property type="match status" value="1"/>
</dbReference>
<name>A0A9P0EYJ9_BEMTA</name>
<evidence type="ECO:0000256" key="1">
    <source>
        <dbReference type="ARBA" id="ARBA00023180"/>
    </source>
</evidence>
<dbReference type="InterPro" id="IPR050309">
    <property type="entry name" value="Type-B_Carboxylest/Lipase"/>
</dbReference>
<evidence type="ECO:0000259" key="2">
    <source>
        <dbReference type="Pfam" id="PF00135"/>
    </source>
</evidence>
<reference evidence="3" key="1">
    <citation type="submission" date="2021-12" db="EMBL/GenBank/DDBJ databases">
        <authorList>
            <person name="King R."/>
        </authorList>
    </citation>
    <scope>NUCLEOTIDE SEQUENCE</scope>
</reference>
<evidence type="ECO:0000313" key="4">
    <source>
        <dbReference type="Proteomes" id="UP001152759"/>
    </source>
</evidence>
<keyword evidence="4" id="KW-1185">Reference proteome</keyword>
<keyword evidence="1" id="KW-0325">Glycoprotein</keyword>